<proteinExistence type="predicted"/>
<evidence type="ECO:0008006" key="3">
    <source>
        <dbReference type="Google" id="ProtNLM"/>
    </source>
</evidence>
<reference evidence="1 2" key="1">
    <citation type="submission" date="2024-06" db="EMBL/GenBank/DDBJ databases">
        <title>The Natural Products Discovery Center: Release of the First 8490 Sequenced Strains for Exploring Actinobacteria Biosynthetic Diversity.</title>
        <authorList>
            <person name="Kalkreuter E."/>
            <person name="Kautsar S.A."/>
            <person name="Yang D."/>
            <person name="Bader C.D."/>
            <person name="Teijaro C.N."/>
            <person name="Fluegel L."/>
            <person name="Davis C.M."/>
            <person name="Simpson J.R."/>
            <person name="Lauterbach L."/>
            <person name="Steele A.D."/>
            <person name="Gui C."/>
            <person name="Meng S."/>
            <person name="Li G."/>
            <person name="Viehrig K."/>
            <person name="Ye F."/>
            <person name="Su P."/>
            <person name="Kiefer A.F."/>
            <person name="Nichols A."/>
            <person name="Cepeda A.J."/>
            <person name="Yan W."/>
            <person name="Fan B."/>
            <person name="Jiang Y."/>
            <person name="Adhikari A."/>
            <person name="Zheng C.-J."/>
            <person name="Schuster L."/>
            <person name="Cowan T.M."/>
            <person name="Smanski M.J."/>
            <person name="Chevrette M.G."/>
            <person name="De Carvalho L.P.S."/>
            <person name="Shen B."/>
        </authorList>
    </citation>
    <scope>NUCLEOTIDE SEQUENCE [LARGE SCALE GENOMIC DNA]</scope>
    <source>
        <strain evidence="1 2">NPDC001166</strain>
    </source>
</reference>
<dbReference type="EMBL" id="JBEPAZ010000047">
    <property type="protein sequence ID" value="MER6432793.1"/>
    <property type="molecule type" value="Genomic_DNA"/>
</dbReference>
<name>A0ABV1UGG1_9ACTN</name>
<organism evidence="1 2">
    <name type="scientific">Streptomyces sp. 900105245</name>
    <dbReference type="NCBI Taxonomy" id="3154379"/>
    <lineage>
        <taxon>Bacteria</taxon>
        <taxon>Bacillati</taxon>
        <taxon>Actinomycetota</taxon>
        <taxon>Actinomycetes</taxon>
        <taxon>Kitasatosporales</taxon>
        <taxon>Streptomycetaceae</taxon>
        <taxon>Streptomyces</taxon>
    </lineage>
</organism>
<sequence>MIDAFHRDGLRAATDVYLRATRRGPLSRAGARIVESVLPVTELCTALLRYDAAIGTWGVGPGSRAMLEEWDLQPRCELHPDTWRVLDHEPFLAFGNHACGLEPALFNALLTRTDIHYLAGDFVARVGPNLARVVLPLARPDSPAPTPAGLRARALDAVERALWPARDDFAARRANAAQLARAGRLIGSGGAGVHVFPSGSLHPGAPWQPGIGHLVRSLARARGTQSSTRPIHLIPMVYGVRDAHLLAARVLGAHPGMRAAARLRLAVRDPGPYVYADAPVPLDVFLPPGDPLPPPAVLAERLRELWLRARAGADRAIPGWRSARSVLGPRRLP</sequence>
<evidence type="ECO:0000313" key="1">
    <source>
        <dbReference type="EMBL" id="MER6432793.1"/>
    </source>
</evidence>
<comment type="caution">
    <text evidence="1">The sequence shown here is derived from an EMBL/GenBank/DDBJ whole genome shotgun (WGS) entry which is preliminary data.</text>
</comment>
<dbReference type="Proteomes" id="UP001470023">
    <property type="component" value="Unassembled WGS sequence"/>
</dbReference>
<protein>
    <recommendedName>
        <fullName evidence="3">Acyltransferase</fullName>
    </recommendedName>
</protein>
<gene>
    <name evidence="1" type="ORF">ABT272_34460</name>
</gene>
<dbReference type="RefSeq" id="WP_352065267.1">
    <property type="nucleotide sequence ID" value="NZ_JBEPAZ010000047.1"/>
</dbReference>
<keyword evidence="2" id="KW-1185">Reference proteome</keyword>
<evidence type="ECO:0000313" key="2">
    <source>
        <dbReference type="Proteomes" id="UP001470023"/>
    </source>
</evidence>
<accession>A0ABV1UGG1</accession>